<gene>
    <name evidence="1" type="ORF">GCM10007047_30310</name>
</gene>
<evidence type="ECO:0008006" key="3">
    <source>
        <dbReference type="Google" id="ProtNLM"/>
    </source>
</evidence>
<dbReference type="InterPro" id="IPR010985">
    <property type="entry name" value="Ribbon_hlx_hlx"/>
</dbReference>
<dbReference type="Proteomes" id="UP000642829">
    <property type="component" value="Unassembled WGS sequence"/>
</dbReference>
<dbReference type="AlphaFoldDB" id="A0A8J3DEH7"/>
<dbReference type="SUPFAM" id="SSF47598">
    <property type="entry name" value="Ribbon-helix-helix"/>
    <property type="match status" value="1"/>
</dbReference>
<sequence length="68" mass="7539">MKVMKKRTVNVSISLPKSLRDAARNAAVDDQRSVSSLVASLLKDHLCAEGYISATLQPAERPFNRNRL</sequence>
<comment type="caution">
    <text evidence="1">The sequence shown here is derived from an EMBL/GenBank/DDBJ whole genome shotgun (WGS) entry which is preliminary data.</text>
</comment>
<protein>
    <recommendedName>
        <fullName evidence="3">CopG-like ribbon-helix-helix domain-containing protein</fullName>
    </recommendedName>
</protein>
<organism evidence="1 2">
    <name type="scientific">Cerasicoccus arenae</name>
    <dbReference type="NCBI Taxonomy" id="424488"/>
    <lineage>
        <taxon>Bacteria</taxon>
        <taxon>Pseudomonadati</taxon>
        <taxon>Verrucomicrobiota</taxon>
        <taxon>Opitutia</taxon>
        <taxon>Puniceicoccales</taxon>
        <taxon>Cerasicoccaceae</taxon>
        <taxon>Cerasicoccus</taxon>
    </lineage>
</organism>
<dbReference type="EMBL" id="BMXG01000024">
    <property type="protein sequence ID" value="GHC10884.1"/>
    <property type="molecule type" value="Genomic_DNA"/>
</dbReference>
<evidence type="ECO:0000313" key="1">
    <source>
        <dbReference type="EMBL" id="GHC10884.1"/>
    </source>
</evidence>
<reference evidence="1" key="2">
    <citation type="submission" date="2020-09" db="EMBL/GenBank/DDBJ databases">
        <authorList>
            <person name="Sun Q."/>
            <person name="Kim S."/>
        </authorList>
    </citation>
    <scope>NUCLEOTIDE SEQUENCE</scope>
    <source>
        <strain evidence="1">KCTC 12870</strain>
    </source>
</reference>
<name>A0A8J3DEH7_9BACT</name>
<reference evidence="1" key="1">
    <citation type="journal article" date="2014" name="Int. J. Syst. Evol. Microbiol.">
        <title>Complete genome sequence of Corynebacterium casei LMG S-19264T (=DSM 44701T), isolated from a smear-ripened cheese.</title>
        <authorList>
            <consortium name="US DOE Joint Genome Institute (JGI-PGF)"/>
            <person name="Walter F."/>
            <person name="Albersmeier A."/>
            <person name="Kalinowski J."/>
            <person name="Ruckert C."/>
        </authorList>
    </citation>
    <scope>NUCLEOTIDE SEQUENCE</scope>
    <source>
        <strain evidence="1">KCTC 12870</strain>
    </source>
</reference>
<keyword evidence="2" id="KW-1185">Reference proteome</keyword>
<evidence type="ECO:0000313" key="2">
    <source>
        <dbReference type="Proteomes" id="UP000642829"/>
    </source>
</evidence>
<accession>A0A8J3DEH7</accession>
<dbReference type="GO" id="GO:0006355">
    <property type="term" value="P:regulation of DNA-templated transcription"/>
    <property type="evidence" value="ECO:0007669"/>
    <property type="project" value="InterPro"/>
</dbReference>
<proteinExistence type="predicted"/>